<gene>
    <name evidence="11" type="ORF">RI196_10095</name>
</gene>
<evidence type="ECO:0000256" key="10">
    <source>
        <dbReference type="ARBA" id="ARBA00023239"/>
    </source>
</evidence>
<evidence type="ECO:0000256" key="1">
    <source>
        <dbReference type="ARBA" id="ARBA00001794"/>
    </source>
</evidence>
<dbReference type="RefSeq" id="WP_311066186.1">
    <property type="nucleotide sequence ID" value="NZ_CP134501.1"/>
</dbReference>
<reference evidence="11 12" key="1">
    <citation type="submission" date="2023-09" db="EMBL/GenBank/DDBJ databases">
        <title>Different Types of Thermotolerant Ring-Cleaving Dioxygenases derived from Aeribacillus composti HB-1 applied for multiple aromatic hydrocarbons removal.</title>
        <authorList>
            <person name="Cao L."/>
            <person name="Li M."/>
            <person name="Ma T."/>
        </authorList>
    </citation>
    <scope>NUCLEOTIDE SEQUENCE [LARGE SCALE GENOMIC DNA]</scope>
    <source>
        <strain evidence="11 12">HB-1</strain>
    </source>
</reference>
<name>A0ABY9WA11_9BACI</name>
<evidence type="ECO:0000256" key="9">
    <source>
        <dbReference type="ARBA" id="ARBA00023211"/>
    </source>
</evidence>
<dbReference type="InterPro" id="IPR004628">
    <property type="entry name" value="Man_deHydtase"/>
</dbReference>
<dbReference type="Gene3D" id="3.20.20.150">
    <property type="entry name" value="Divalent-metal-dependent TIM barrel enzymes"/>
    <property type="match status" value="1"/>
</dbReference>
<organism evidence="11 12">
    <name type="scientific">Aeribacillus composti</name>
    <dbReference type="NCBI Taxonomy" id="1868734"/>
    <lineage>
        <taxon>Bacteria</taxon>
        <taxon>Bacillati</taxon>
        <taxon>Bacillota</taxon>
        <taxon>Bacilli</taxon>
        <taxon>Bacillales</taxon>
        <taxon>Bacillaceae</taxon>
        <taxon>Aeribacillus</taxon>
    </lineage>
</organism>
<evidence type="ECO:0000256" key="7">
    <source>
        <dbReference type="ARBA" id="ARBA00012927"/>
    </source>
</evidence>
<proteinExistence type="inferred from homology"/>
<comment type="cofactor">
    <cofactor evidence="3">
        <name>Fe(2+)</name>
        <dbReference type="ChEBI" id="CHEBI:29033"/>
    </cofactor>
</comment>
<dbReference type="Proteomes" id="UP001303701">
    <property type="component" value="Chromosome"/>
</dbReference>
<dbReference type="InterPro" id="IPR036237">
    <property type="entry name" value="Xyl_isomerase-like_sf"/>
</dbReference>
<comment type="cofactor">
    <cofactor evidence="2">
        <name>Mn(2+)</name>
        <dbReference type="ChEBI" id="CHEBI:29035"/>
    </cofactor>
</comment>
<evidence type="ECO:0000313" key="11">
    <source>
        <dbReference type="EMBL" id="WNF31660.1"/>
    </source>
</evidence>
<dbReference type="PANTHER" id="PTHR30387">
    <property type="entry name" value="MANNONATE DEHYDRATASE"/>
    <property type="match status" value="1"/>
</dbReference>
<dbReference type="EMBL" id="CP134501">
    <property type="protein sequence ID" value="WNF31660.1"/>
    <property type="molecule type" value="Genomic_DNA"/>
</dbReference>
<keyword evidence="9" id="KW-0464">Manganese</keyword>
<evidence type="ECO:0000256" key="2">
    <source>
        <dbReference type="ARBA" id="ARBA00001936"/>
    </source>
</evidence>
<keyword evidence="8" id="KW-0408">Iron</keyword>
<accession>A0ABY9WA11</accession>
<evidence type="ECO:0000256" key="3">
    <source>
        <dbReference type="ARBA" id="ARBA00001954"/>
    </source>
</evidence>
<evidence type="ECO:0000256" key="8">
    <source>
        <dbReference type="ARBA" id="ARBA00023004"/>
    </source>
</evidence>
<dbReference type="GO" id="GO:0008927">
    <property type="term" value="F:mannonate dehydratase activity"/>
    <property type="evidence" value="ECO:0007669"/>
    <property type="project" value="UniProtKB-EC"/>
</dbReference>
<keyword evidence="10 11" id="KW-0456">Lyase</keyword>
<dbReference type="Pfam" id="PF03786">
    <property type="entry name" value="UxuA"/>
    <property type="match status" value="1"/>
</dbReference>
<evidence type="ECO:0000256" key="6">
    <source>
        <dbReference type="ARBA" id="ARBA00007389"/>
    </source>
</evidence>
<evidence type="ECO:0000256" key="4">
    <source>
        <dbReference type="ARBA" id="ARBA00002713"/>
    </source>
</evidence>
<comment type="function">
    <text evidence="4">Catalyzes the dehydration of D-mannonate.</text>
</comment>
<comment type="pathway">
    <text evidence="5">Carbohydrate metabolism; pentose and glucuronate interconversion.</text>
</comment>
<comment type="catalytic activity">
    <reaction evidence="1">
        <text>D-mannonate = 2-dehydro-3-deoxy-D-gluconate + H2O</text>
        <dbReference type="Rhea" id="RHEA:20097"/>
        <dbReference type="ChEBI" id="CHEBI:15377"/>
        <dbReference type="ChEBI" id="CHEBI:17767"/>
        <dbReference type="ChEBI" id="CHEBI:57990"/>
        <dbReference type="EC" id="4.2.1.8"/>
    </reaction>
</comment>
<protein>
    <recommendedName>
        <fullName evidence="7">mannonate dehydratase</fullName>
        <ecNumber evidence="7">4.2.1.8</ecNumber>
    </recommendedName>
</protein>
<sequence length="342" mass="38616">MFQVSVTVNTTNLTDLDLKQLCQLGVDCIDFGNGNSFEGVKEQGYPDLDKLLKLKKRIRSWGMDINRVTLPNITENFMKNRPGSEKELENSCNAVKVFAEAGITLVRQRFEGDVFEGLSRKYKAVQRGGAIARGESIGLMTEKRQKPTFEELQDWWKSFQIAYRELVPIAQENNVRIAIHPSDTPHPDSPFGGLGLHRIIDDFPNKNVGFVYCVGTRAEAGGSSLVLDEINYFGRKGRIFLVHLRNVRGSLPTEGAFEEALLDDGDLNMFRILLELRKVGYQGCINPDHVPILTGDEPDYDDRWKYSNIGWKTSSIGFAYSIGYVKALIAAMYEFEGRPIYK</sequence>
<keyword evidence="12" id="KW-1185">Reference proteome</keyword>
<dbReference type="GeneID" id="301126325"/>
<dbReference type="PANTHER" id="PTHR30387:SF2">
    <property type="entry name" value="MANNONATE DEHYDRATASE"/>
    <property type="match status" value="1"/>
</dbReference>
<evidence type="ECO:0000313" key="12">
    <source>
        <dbReference type="Proteomes" id="UP001303701"/>
    </source>
</evidence>
<comment type="similarity">
    <text evidence="6">Belongs to the mannonate dehydratase family.</text>
</comment>
<dbReference type="EC" id="4.2.1.8" evidence="7"/>
<dbReference type="SUPFAM" id="SSF51658">
    <property type="entry name" value="Xylose isomerase-like"/>
    <property type="match status" value="1"/>
</dbReference>
<evidence type="ECO:0000256" key="5">
    <source>
        <dbReference type="ARBA" id="ARBA00004892"/>
    </source>
</evidence>